<dbReference type="PANTHER" id="PTHR35895">
    <property type="entry name" value="CHROMOSOME 16, WHOLE GENOME SHOTGUN SEQUENCE"/>
    <property type="match status" value="1"/>
</dbReference>
<dbReference type="InterPro" id="IPR046368">
    <property type="entry name" value="Tag1"/>
</dbReference>
<organism evidence="1">
    <name type="scientific">Albugo laibachii Nc14</name>
    <dbReference type="NCBI Taxonomy" id="890382"/>
    <lineage>
        <taxon>Eukaryota</taxon>
        <taxon>Sar</taxon>
        <taxon>Stramenopiles</taxon>
        <taxon>Oomycota</taxon>
        <taxon>Peronosporomycetes</taxon>
        <taxon>Albuginales</taxon>
        <taxon>Albuginaceae</taxon>
        <taxon>Albugo</taxon>
    </lineage>
</organism>
<evidence type="ECO:0000313" key="1">
    <source>
        <dbReference type="EMBL" id="CCA27169.1"/>
    </source>
</evidence>
<gene>
    <name evidence="1" type="primary">AlNc14C469G11825</name>
    <name evidence="1" type="ORF">ALNC14_133130</name>
</gene>
<sequence>MHVELLDEQTKKQKRFFFWRVDKRMWMTLLVISILLLSLLVLLLLIFVVGRALAQTAADNVHVTLNYVDIIGPPATSDGRSLQVELSFHTSYQARTDSDIKKTNAKLSFQDSEIGVASLPARKMKKGVQDYDIVIGTSMEVTNIAGLASMSSELINRKEIFVTGDADLDVKAWGIRYPGIDFHRTIRVAGMNENREFPPKVNSIVLEECSSEGYIFEINATIDNVSQLGMRNIGILNMSVYYETENVGYALSKLPKLGLPRGQSNQSFQMIMPKTFSTKRTFLKLMKGIMSHHAQFYIVGKNPFVATTTLLREALQDFNLSVLHTDGMDNVRINPKCTLISLLGRLFD</sequence>
<name>F0X087_9STRA</name>
<proteinExistence type="predicted"/>
<dbReference type="GO" id="GO:0016020">
    <property type="term" value="C:membrane"/>
    <property type="evidence" value="ECO:0007669"/>
    <property type="project" value="TreeGrafter"/>
</dbReference>
<dbReference type="EMBL" id="FR824511">
    <property type="protein sequence ID" value="CCA27169.1"/>
    <property type="molecule type" value="Genomic_DNA"/>
</dbReference>
<dbReference type="InterPro" id="IPR022185">
    <property type="entry name" value="DUF3712"/>
</dbReference>
<dbReference type="PANTHER" id="PTHR35895:SF1">
    <property type="entry name" value="LIPID-BINDING SERUM GLYCOPROTEIN C-TERMINAL DOMAIN-CONTAINING PROTEIN"/>
    <property type="match status" value="1"/>
</dbReference>
<reference evidence="1" key="1">
    <citation type="journal article" date="2011" name="PLoS Biol.">
        <title>Gene gain and loss during evolution of obligate parasitism in the white rust pathogen of Arabidopsis thaliana.</title>
        <authorList>
            <person name="Kemen E."/>
            <person name="Gardiner A."/>
            <person name="Schultz-Larsen T."/>
            <person name="Kemen A.C."/>
            <person name="Balmuth A.L."/>
            <person name="Robert-Seilaniantz A."/>
            <person name="Bailey K."/>
            <person name="Holub E."/>
            <person name="Studholme D.J."/>
            <person name="Maclean D."/>
            <person name="Jones J.D."/>
        </authorList>
    </citation>
    <scope>NUCLEOTIDE SEQUENCE</scope>
</reference>
<reference evidence="1" key="2">
    <citation type="submission" date="2011-02" db="EMBL/GenBank/DDBJ databases">
        <authorList>
            <person name="MacLean D."/>
        </authorList>
    </citation>
    <scope>NUCLEOTIDE SEQUENCE</scope>
</reference>
<accession>F0X087</accession>
<dbReference type="Pfam" id="PF12505">
    <property type="entry name" value="DUF3712"/>
    <property type="match status" value="1"/>
</dbReference>
<dbReference type="AlphaFoldDB" id="F0X087"/>
<protein>
    <submittedName>
        <fullName evidence="1">Uncharacterized protein AlNc14C469G11825</fullName>
    </submittedName>
</protein>
<dbReference type="HOGENOM" id="CLU_062736_0_0_1"/>